<dbReference type="InterPro" id="IPR029058">
    <property type="entry name" value="AB_hydrolase_fold"/>
</dbReference>
<dbReference type="PANTHER" id="PTHR43798:SF31">
    <property type="entry name" value="AB HYDROLASE SUPERFAMILY PROTEIN YCLE"/>
    <property type="match status" value="1"/>
</dbReference>
<comment type="caution">
    <text evidence="3">The sequence shown here is derived from an EMBL/GenBank/DDBJ whole genome shotgun (WGS) entry which is preliminary data.</text>
</comment>
<dbReference type="EMBL" id="BAAAPU010000003">
    <property type="protein sequence ID" value="GAA1971492.1"/>
    <property type="molecule type" value="Genomic_DNA"/>
</dbReference>
<keyword evidence="4" id="KW-1185">Reference proteome</keyword>
<gene>
    <name evidence="3" type="ORF">GCM10009817_09350</name>
</gene>
<sequence>MTDLYYETKGQGPTVVFLHSGVTDLRQWDPHWEALADSFHVVRYDRRGWGRSVLPTEQAPGYSDAEDALDLLDELGIEQAALVGSSGGGVVAQQVASAWPERVSRLILMCADTDGVDPTPAVRSFAQHEEELLRTGDIAGAVELNVETWLGPEASEESRALVREMQRNAFEVQLAAGDNVPREAGPAINLTRATMPAYVINGSRDLDYFGLTADAIADRLPRARRVVLPWAGHLPSLERPSEITELLADALA</sequence>
<dbReference type="SUPFAM" id="SSF53474">
    <property type="entry name" value="alpha/beta-Hydrolases"/>
    <property type="match status" value="1"/>
</dbReference>
<dbReference type="InterPro" id="IPR000073">
    <property type="entry name" value="AB_hydrolase_1"/>
</dbReference>
<dbReference type="InterPro" id="IPR050266">
    <property type="entry name" value="AB_hydrolase_sf"/>
</dbReference>
<reference evidence="3 4" key="1">
    <citation type="journal article" date="2019" name="Int. J. Syst. Evol. Microbiol.">
        <title>The Global Catalogue of Microorganisms (GCM) 10K type strain sequencing project: providing services to taxonomists for standard genome sequencing and annotation.</title>
        <authorList>
            <consortium name="The Broad Institute Genomics Platform"/>
            <consortium name="The Broad Institute Genome Sequencing Center for Infectious Disease"/>
            <person name="Wu L."/>
            <person name="Ma J."/>
        </authorList>
    </citation>
    <scope>NUCLEOTIDE SEQUENCE [LARGE SCALE GENOMIC DNA]</scope>
    <source>
        <strain evidence="3 4">JCM 15628</strain>
    </source>
</reference>
<protein>
    <submittedName>
        <fullName evidence="3">Alpha/beta hydrolase</fullName>
    </submittedName>
</protein>
<evidence type="ECO:0000313" key="3">
    <source>
        <dbReference type="EMBL" id="GAA1971492.1"/>
    </source>
</evidence>
<evidence type="ECO:0000313" key="4">
    <source>
        <dbReference type="Proteomes" id="UP001500013"/>
    </source>
</evidence>
<dbReference type="Gene3D" id="3.40.50.1820">
    <property type="entry name" value="alpha/beta hydrolase"/>
    <property type="match status" value="1"/>
</dbReference>
<name>A0ABN2RMV4_9MICO</name>
<proteinExistence type="predicted"/>
<dbReference type="Proteomes" id="UP001500013">
    <property type="component" value="Unassembled WGS sequence"/>
</dbReference>
<dbReference type="Pfam" id="PF12697">
    <property type="entry name" value="Abhydrolase_6"/>
    <property type="match status" value="1"/>
</dbReference>
<organism evidence="3 4">
    <name type="scientific">Terrabacter lapilli</name>
    <dbReference type="NCBI Taxonomy" id="436231"/>
    <lineage>
        <taxon>Bacteria</taxon>
        <taxon>Bacillati</taxon>
        <taxon>Actinomycetota</taxon>
        <taxon>Actinomycetes</taxon>
        <taxon>Micrococcales</taxon>
        <taxon>Intrasporangiaceae</taxon>
        <taxon>Terrabacter</taxon>
    </lineage>
</organism>
<accession>A0ABN2RMV4</accession>
<dbReference type="GO" id="GO:0016787">
    <property type="term" value="F:hydrolase activity"/>
    <property type="evidence" value="ECO:0007669"/>
    <property type="project" value="UniProtKB-KW"/>
</dbReference>
<dbReference type="PRINTS" id="PR00111">
    <property type="entry name" value="ABHYDROLASE"/>
</dbReference>
<feature type="domain" description="AB hydrolase-1" evidence="2">
    <location>
        <begin position="15"/>
        <end position="243"/>
    </location>
</feature>
<dbReference type="PANTHER" id="PTHR43798">
    <property type="entry name" value="MONOACYLGLYCEROL LIPASE"/>
    <property type="match status" value="1"/>
</dbReference>
<dbReference type="RefSeq" id="WP_344058889.1">
    <property type="nucleotide sequence ID" value="NZ_BAAAPU010000003.1"/>
</dbReference>
<keyword evidence="1 3" id="KW-0378">Hydrolase</keyword>
<evidence type="ECO:0000259" key="2">
    <source>
        <dbReference type="Pfam" id="PF12697"/>
    </source>
</evidence>
<evidence type="ECO:0000256" key="1">
    <source>
        <dbReference type="ARBA" id="ARBA00022801"/>
    </source>
</evidence>